<dbReference type="InterPro" id="IPR005252">
    <property type="entry name" value="CoaBC"/>
</dbReference>
<proteinExistence type="inferred from homology"/>
<dbReference type="EMBL" id="VOGC01000006">
    <property type="protein sequence ID" value="MQN01688.1"/>
    <property type="molecule type" value="Genomic_DNA"/>
</dbReference>
<organism evidence="7 8">
    <name type="scientific">Candidatus Weimeria bifida</name>
    <dbReference type="NCBI Taxonomy" id="2599074"/>
    <lineage>
        <taxon>Bacteria</taxon>
        <taxon>Bacillati</taxon>
        <taxon>Bacillota</taxon>
        <taxon>Clostridia</taxon>
        <taxon>Lachnospirales</taxon>
        <taxon>Lachnospiraceae</taxon>
        <taxon>Candidatus Weimeria</taxon>
    </lineage>
</organism>
<comment type="catalytic activity">
    <reaction evidence="3 4">
        <text>N-[(R)-4-phosphopantothenoyl]-L-cysteine + H(+) = (R)-4'-phosphopantetheine + CO2</text>
        <dbReference type="Rhea" id="RHEA:16793"/>
        <dbReference type="ChEBI" id="CHEBI:15378"/>
        <dbReference type="ChEBI" id="CHEBI:16526"/>
        <dbReference type="ChEBI" id="CHEBI:59458"/>
        <dbReference type="ChEBI" id="CHEBI:61723"/>
        <dbReference type="EC" id="4.1.1.36"/>
    </reaction>
</comment>
<dbReference type="GO" id="GO:0071513">
    <property type="term" value="C:phosphopantothenoylcysteine decarboxylase complex"/>
    <property type="evidence" value="ECO:0007669"/>
    <property type="project" value="TreeGrafter"/>
</dbReference>
<keyword evidence="1 3" id="KW-0210">Decarboxylase</keyword>
<feature type="region of interest" description="Phosphopantothenate--cysteine ligase" evidence="3">
    <location>
        <begin position="190"/>
        <end position="396"/>
    </location>
</feature>
<comment type="catalytic activity">
    <reaction evidence="3 4">
        <text>(R)-4'-phosphopantothenate + L-cysteine + CTP = N-[(R)-4-phosphopantothenoyl]-L-cysteine + CMP + diphosphate + H(+)</text>
        <dbReference type="Rhea" id="RHEA:19397"/>
        <dbReference type="ChEBI" id="CHEBI:10986"/>
        <dbReference type="ChEBI" id="CHEBI:15378"/>
        <dbReference type="ChEBI" id="CHEBI:33019"/>
        <dbReference type="ChEBI" id="CHEBI:35235"/>
        <dbReference type="ChEBI" id="CHEBI:37563"/>
        <dbReference type="ChEBI" id="CHEBI:59458"/>
        <dbReference type="ChEBI" id="CHEBI:60377"/>
        <dbReference type="EC" id="6.3.2.5"/>
    </reaction>
</comment>
<dbReference type="GO" id="GO:0010181">
    <property type="term" value="F:FMN binding"/>
    <property type="evidence" value="ECO:0007669"/>
    <property type="project" value="UniProtKB-UniRule"/>
</dbReference>
<sequence>MLKNKTIILGVTGSIAAYKAAEITSWAKKQHADVNVIMTKNAQYFINPITFETLSGNKCLTDTFDRNFQYNVEHVELAKRADLFVVAPASADFIAKAANGIADDMLTTTFLASTCEKLIFPAMNTRMYENPITQDNIAKLKRFGIKVIEPGAGYLACGDTGKGKLLLIEDIEEHILLHAAYDHDLSGKKILVSAGPTCEDIDPVRFITNHSTGRMGYAVARNAARRGADVTLVSGPVSLKEPVGVNTVHVTSAQEMFDEITAVSDEQDIIVMTAAVADMKPVNKAAEKIHKVTMPDAIKLTTNPDILSYLGANRREGQKIIGFSMETENLVENSRLKLRKKHCDMIVANCLKVAGAGFGTETNVVTLISADRMQELPIMSKDEVAEKIFDFIQKDC</sequence>
<comment type="caution">
    <text evidence="7">The sequence shown here is derived from an EMBL/GenBank/DDBJ whole genome shotgun (WGS) entry which is preliminary data.</text>
</comment>
<dbReference type="UniPathway" id="UPA00241">
    <property type="reaction ID" value="UER00353"/>
</dbReference>
<comment type="cofactor">
    <cofactor evidence="3">
        <name>FMN</name>
        <dbReference type="ChEBI" id="CHEBI:58210"/>
    </cofactor>
    <text evidence="3">Binds 1 FMN per subunit.</text>
</comment>
<dbReference type="SUPFAM" id="SSF52507">
    <property type="entry name" value="Homo-oligomeric flavin-containing Cys decarboxylases, HFCD"/>
    <property type="match status" value="1"/>
</dbReference>
<keyword evidence="3" id="KW-0479">Metal-binding</keyword>
<evidence type="ECO:0000259" key="6">
    <source>
        <dbReference type="Pfam" id="PF04127"/>
    </source>
</evidence>
<dbReference type="GO" id="GO:0046872">
    <property type="term" value="F:metal ion binding"/>
    <property type="evidence" value="ECO:0007669"/>
    <property type="project" value="UniProtKB-KW"/>
</dbReference>
<feature type="binding site" evidence="3">
    <location>
        <position position="337"/>
    </location>
    <ligand>
        <name>CTP</name>
        <dbReference type="ChEBI" id="CHEBI:37563"/>
    </ligand>
</feature>
<keyword evidence="3 4" id="KW-0436">Ligase</keyword>
<evidence type="ECO:0000259" key="5">
    <source>
        <dbReference type="Pfam" id="PF02441"/>
    </source>
</evidence>
<dbReference type="GO" id="GO:0004632">
    <property type="term" value="F:phosphopantothenate--cysteine ligase activity"/>
    <property type="evidence" value="ECO:0007669"/>
    <property type="project" value="UniProtKB-UniRule"/>
</dbReference>
<feature type="binding site" evidence="3">
    <location>
        <begin position="304"/>
        <end position="307"/>
    </location>
    <ligand>
        <name>CTP</name>
        <dbReference type="ChEBI" id="CHEBI:37563"/>
    </ligand>
</feature>
<gene>
    <name evidence="3 7" type="primary">coaBC</name>
    <name evidence="7" type="ORF">FRC54_07170</name>
</gene>
<dbReference type="Proteomes" id="UP000460257">
    <property type="component" value="Unassembled WGS sequence"/>
</dbReference>
<protein>
    <recommendedName>
        <fullName evidence="3">Coenzyme A biosynthesis bifunctional protein CoaBC</fullName>
    </recommendedName>
    <alternativeName>
        <fullName evidence="3">DNA/pantothenate metabolism flavoprotein</fullName>
    </alternativeName>
    <alternativeName>
        <fullName evidence="3">Phosphopantothenoylcysteine synthetase/decarboxylase</fullName>
        <shortName evidence="3">PPCS-PPCDC</shortName>
    </alternativeName>
    <domain>
        <recommendedName>
            <fullName evidence="3">Phosphopantothenoylcysteine decarboxylase</fullName>
            <shortName evidence="3">PPC decarboxylase</shortName>
            <shortName evidence="3">PPC-DC</shortName>
            <ecNumber evidence="3">4.1.1.36</ecNumber>
        </recommendedName>
        <alternativeName>
            <fullName evidence="3">CoaC</fullName>
        </alternativeName>
    </domain>
    <domain>
        <recommendedName>
            <fullName evidence="3">Phosphopantothenate--cysteine ligase</fullName>
            <ecNumber evidence="3">6.3.2.5</ecNumber>
        </recommendedName>
        <alternativeName>
            <fullName evidence="3">CoaB</fullName>
        </alternativeName>
        <alternativeName>
            <fullName evidence="3">Phosphopantothenoylcysteine synthetase</fullName>
            <shortName evidence="3">PPC synthetase</shortName>
            <shortName evidence="3">PPC-S</shortName>
        </alternativeName>
    </domain>
</protein>
<comment type="pathway">
    <text evidence="3 4">Cofactor biosynthesis; coenzyme A biosynthesis; CoA from (R)-pantothenate: step 3/5.</text>
</comment>
<evidence type="ECO:0000256" key="2">
    <source>
        <dbReference type="ARBA" id="ARBA00023239"/>
    </source>
</evidence>
<dbReference type="InterPro" id="IPR007085">
    <property type="entry name" value="DNA/pantothenate-metab_flavo_C"/>
</dbReference>
<feature type="domain" description="DNA/pantothenate metabolism flavoprotein C-terminal" evidence="6">
    <location>
        <begin position="185"/>
        <end position="394"/>
    </location>
</feature>
<comment type="caution">
    <text evidence="3">Lacks conserved residue(s) required for the propagation of feature annotation.</text>
</comment>
<evidence type="ECO:0000256" key="4">
    <source>
        <dbReference type="RuleBase" id="RU364078"/>
    </source>
</evidence>
<dbReference type="InterPro" id="IPR003382">
    <property type="entry name" value="Flavoprotein"/>
</dbReference>
<dbReference type="InterPro" id="IPR035929">
    <property type="entry name" value="CoaB-like_sf"/>
</dbReference>
<dbReference type="AlphaFoldDB" id="A0A6N7IZB4"/>
<dbReference type="EC" id="4.1.1.36" evidence="3"/>
<feature type="region of interest" description="Phosphopantothenoylcysteine decarboxylase" evidence="3">
    <location>
        <begin position="1"/>
        <end position="189"/>
    </location>
</feature>
<comment type="similarity">
    <text evidence="3 4">In the C-terminal section; belongs to the PPC synthetase family.</text>
</comment>
<evidence type="ECO:0000313" key="8">
    <source>
        <dbReference type="Proteomes" id="UP000460257"/>
    </source>
</evidence>
<reference evidence="7" key="1">
    <citation type="journal article" date="2020" name="Appl. Environ. Microbiol.">
        <title>Medium-Chain Fatty Acid Synthesis by 'Candidatus Weimeria bifida' gen. nov., sp. nov., and 'Candidatus Pseudoramibacter fermentans' sp. nov.</title>
        <authorList>
            <person name="Scarborough M.J."/>
            <person name="Myers K.S."/>
            <person name="Donohue T.J."/>
            <person name="Noguera D.R."/>
        </authorList>
    </citation>
    <scope>NUCLEOTIDE SEQUENCE</scope>
    <source>
        <strain evidence="7">LCO1.1</strain>
    </source>
</reference>
<comment type="pathway">
    <text evidence="3 4">Cofactor biosynthesis; coenzyme A biosynthesis; CoA from (R)-pantothenate: step 2/5.</text>
</comment>
<feature type="binding site" evidence="3">
    <location>
        <position position="323"/>
    </location>
    <ligand>
        <name>CTP</name>
        <dbReference type="ChEBI" id="CHEBI:37563"/>
    </ligand>
</feature>
<keyword evidence="2 3" id="KW-0456">Lyase</keyword>
<comment type="similarity">
    <text evidence="3 4">In the N-terminal section; belongs to the HFCD (homo-oligomeric flavin containing Cys decarboxylase) superfamily.</text>
</comment>
<comment type="function">
    <text evidence="4">Catalyzes two steps in the biosynthesis of coenzyme A. In the first step cysteine is conjugated to 4'-phosphopantothenate to form 4-phosphopantothenoylcysteine, in the latter compound is decarboxylated to form 4'-phosphopantotheine.</text>
</comment>
<dbReference type="InterPro" id="IPR036551">
    <property type="entry name" value="Flavin_trans-like"/>
</dbReference>
<dbReference type="Gene3D" id="3.40.50.10300">
    <property type="entry name" value="CoaB-like"/>
    <property type="match status" value="1"/>
</dbReference>
<dbReference type="GO" id="GO:0015937">
    <property type="term" value="P:coenzyme A biosynthetic process"/>
    <property type="evidence" value="ECO:0007669"/>
    <property type="project" value="UniProtKB-UniRule"/>
</dbReference>
<dbReference type="EC" id="6.3.2.5" evidence="3"/>
<dbReference type="Gene3D" id="3.40.50.1950">
    <property type="entry name" value="Flavin prenyltransferase-like"/>
    <property type="match status" value="1"/>
</dbReference>
<comment type="cofactor">
    <cofactor evidence="3">
        <name>Mg(2+)</name>
        <dbReference type="ChEBI" id="CHEBI:18420"/>
    </cofactor>
</comment>
<keyword evidence="3" id="KW-0460">Magnesium</keyword>
<keyword evidence="3" id="KW-0511">Multifunctional enzyme</keyword>
<feature type="domain" description="Flavoprotein" evidence="5">
    <location>
        <begin position="5"/>
        <end position="153"/>
    </location>
</feature>
<dbReference type="Pfam" id="PF02441">
    <property type="entry name" value="Flavoprotein"/>
    <property type="match status" value="1"/>
</dbReference>
<keyword evidence="8" id="KW-1185">Reference proteome</keyword>
<feature type="binding site" evidence="3">
    <location>
        <position position="288"/>
    </location>
    <ligand>
        <name>CTP</name>
        <dbReference type="ChEBI" id="CHEBI:37563"/>
    </ligand>
</feature>
<dbReference type="Pfam" id="PF04127">
    <property type="entry name" value="DFP"/>
    <property type="match status" value="1"/>
</dbReference>
<keyword evidence="3 4" id="KW-0285">Flavoprotein</keyword>
<feature type="binding site" evidence="3">
    <location>
        <position position="341"/>
    </location>
    <ligand>
        <name>CTP</name>
        <dbReference type="ChEBI" id="CHEBI:37563"/>
    </ligand>
</feature>
<evidence type="ECO:0000256" key="3">
    <source>
        <dbReference type="HAMAP-Rule" id="MF_02225"/>
    </source>
</evidence>
<dbReference type="SUPFAM" id="SSF102645">
    <property type="entry name" value="CoaB-like"/>
    <property type="match status" value="1"/>
</dbReference>
<dbReference type="HAMAP" id="MF_02225">
    <property type="entry name" value="CoaBC"/>
    <property type="match status" value="1"/>
</dbReference>
<keyword evidence="3 4" id="KW-0288">FMN</keyword>
<feature type="active site" description="Proton donor" evidence="3">
    <location>
        <position position="157"/>
    </location>
</feature>
<comment type="function">
    <text evidence="3">Catalyzes two sequential steps in the biosynthesis of coenzyme A. In the first step cysteine is conjugated to 4'-phosphopantothenate to form 4-phosphopantothenoylcysteine. In the second step the latter compound is decarboxylated to form 4'-phosphopantotheine.</text>
</comment>
<evidence type="ECO:0000256" key="1">
    <source>
        <dbReference type="ARBA" id="ARBA00022793"/>
    </source>
</evidence>
<evidence type="ECO:0000313" key="7">
    <source>
        <dbReference type="EMBL" id="MQN01688.1"/>
    </source>
</evidence>
<dbReference type="PANTHER" id="PTHR14359">
    <property type="entry name" value="HOMO-OLIGOMERIC FLAVIN CONTAINING CYS DECARBOXYLASE FAMILY"/>
    <property type="match status" value="1"/>
</dbReference>
<dbReference type="GO" id="GO:0004633">
    <property type="term" value="F:phosphopantothenoylcysteine decarboxylase activity"/>
    <property type="evidence" value="ECO:0007669"/>
    <property type="project" value="UniProtKB-UniRule"/>
</dbReference>
<dbReference type="GO" id="GO:0015941">
    <property type="term" value="P:pantothenate catabolic process"/>
    <property type="evidence" value="ECO:0007669"/>
    <property type="project" value="InterPro"/>
</dbReference>
<feature type="binding site" evidence="3">
    <location>
        <position position="278"/>
    </location>
    <ligand>
        <name>CTP</name>
        <dbReference type="ChEBI" id="CHEBI:37563"/>
    </ligand>
</feature>
<dbReference type="NCBIfam" id="TIGR00521">
    <property type="entry name" value="coaBC_dfp"/>
    <property type="match status" value="1"/>
</dbReference>
<name>A0A6N7IZB4_9FIRM</name>
<dbReference type="PANTHER" id="PTHR14359:SF6">
    <property type="entry name" value="PHOSPHOPANTOTHENOYLCYSTEINE DECARBOXYLASE"/>
    <property type="match status" value="1"/>
</dbReference>
<accession>A0A6N7IZB4</accession>